<dbReference type="InterPro" id="IPR003721">
    <property type="entry name" value="Pantoate_ligase"/>
</dbReference>
<keyword evidence="5 8" id="KW-0547">Nucleotide-binding</keyword>
<dbReference type="UniPathway" id="UPA00028">
    <property type="reaction ID" value="UER00005"/>
</dbReference>
<dbReference type="Gene3D" id="3.40.50.620">
    <property type="entry name" value="HUPs"/>
    <property type="match status" value="1"/>
</dbReference>
<comment type="subunit">
    <text evidence="8">Homodimer.</text>
</comment>
<dbReference type="SUPFAM" id="SSF52374">
    <property type="entry name" value="Nucleotidylyl transferase"/>
    <property type="match status" value="1"/>
</dbReference>
<comment type="subcellular location">
    <subcellularLocation>
        <location evidence="8">Cytoplasm</location>
    </subcellularLocation>
</comment>
<organism evidence="9">
    <name type="scientific">Caldimicrobium thiodismutans</name>
    <dbReference type="NCBI Taxonomy" id="1653476"/>
    <lineage>
        <taxon>Bacteria</taxon>
        <taxon>Pseudomonadati</taxon>
        <taxon>Thermodesulfobacteriota</taxon>
        <taxon>Thermodesulfobacteria</taxon>
        <taxon>Thermodesulfobacteriales</taxon>
        <taxon>Thermodesulfobacteriaceae</taxon>
        <taxon>Caldimicrobium</taxon>
    </lineage>
</organism>
<dbReference type="GO" id="GO:0005524">
    <property type="term" value="F:ATP binding"/>
    <property type="evidence" value="ECO:0007669"/>
    <property type="project" value="UniProtKB-KW"/>
</dbReference>
<dbReference type="EMBL" id="DSZU01000095">
    <property type="protein sequence ID" value="HGV55517.1"/>
    <property type="molecule type" value="Genomic_DNA"/>
</dbReference>
<name>A0A832LWC2_9BACT</name>
<evidence type="ECO:0000256" key="3">
    <source>
        <dbReference type="ARBA" id="ARBA00022598"/>
    </source>
</evidence>
<dbReference type="PANTHER" id="PTHR21299">
    <property type="entry name" value="CYTIDYLATE KINASE/PANTOATE-BETA-ALANINE LIGASE"/>
    <property type="match status" value="1"/>
</dbReference>
<dbReference type="HAMAP" id="MF_00158">
    <property type="entry name" value="PanC"/>
    <property type="match status" value="1"/>
</dbReference>
<feature type="active site" description="Proton donor" evidence="8">
    <location>
        <position position="37"/>
    </location>
</feature>
<dbReference type="Gene3D" id="3.30.1300.10">
    <property type="entry name" value="Pantoate-beta-alanine ligase, C-terminal domain"/>
    <property type="match status" value="1"/>
</dbReference>
<dbReference type="InterPro" id="IPR014729">
    <property type="entry name" value="Rossmann-like_a/b/a_fold"/>
</dbReference>
<comment type="miscellaneous">
    <text evidence="8">The reaction proceeds by a bi uni uni bi ping pong mechanism.</text>
</comment>
<evidence type="ECO:0000256" key="7">
    <source>
        <dbReference type="ARBA" id="ARBA00048258"/>
    </source>
</evidence>
<feature type="binding site" evidence="8">
    <location>
        <begin position="147"/>
        <end position="150"/>
    </location>
    <ligand>
        <name>ATP</name>
        <dbReference type="ChEBI" id="CHEBI:30616"/>
    </ligand>
</feature>
<comment type="pathway">
    <text evidence="1 8">Cofactor biosynthesis; (R)-pantothenate biosynthesis; (R)-pantothenate from (R)-pantoate and beta-alanine: step 1/1.</text>
</comment>
<feature type="binding site" evidence="8">
    <location>
        <position position="61"/>
    </location>
    <ligand>
        <name>beta-alanine</name>
        <dbReference type="ChEBI" id="CHEBI:57966"/>
    </ligand>
</feature>
<feature type="binding site" evidence="8">
    <location>
        <position position="61"/>
    </location>
    <ligand>
        <name>(R)-pantoate</name>
        <dbReference type="ChEBI" id="CHEBI:15980"/>
    </ligand>
</feature>
<dbReference type="PANTHER" id="PTHR21299:SF1">
    <property type="entry name" value="PANTOATE--BETA-ALANINE LIGASE"/>
    <property type="match status" value="1"/>
</dbReference>
<evidence type="ECO:0000256" key="6">
    <source>
        <dbReference type="ARBA" id="ARBA00022840"/>
    </source>
</evidence>
<feature type="binding site" evidence="8">
    <location>
        <position position="153"/>
    </location>
    <ligand>
        <name>(R)-pantoate</name>
        <dbReference type="ChEBI" id="CHEBI:15980"/>
    </ligand>
</feature>
<dbReference type="Pfam" id="PF02569">
    <property type="entry name" value="Pantoate_ligase"/>
    <property type="match status" value="1"/>
</dbReference>
<proteinExistence type="inferred from homology"/>
<keyword evidence="6 8" id="KW-0067">ATP-binding</keyword>
<dbReference type="NCBIfam" id="TIGR00018">
    <property type="entry name" value="panC"/>
    <property type="match status" value="1"/>
</dbReference>
<comment type="function">
    <text evidence="8">Catalyzes the condensation of pantoate with beta-alanine in an ATP-dependent reaction via a pantoyl-adenylate intermediate.</text>
</comment>
<dbReference type="EC" id="6.3.2.1" evidence="8"/>
<protein>
    <recommendedName>
        <fullName evidence="8">Pantothenate synthetase</fullName>
        <shortName evidence="8">PS</shortName>
        <ecNumber evidence="8">6.3.2.1</ecNumber>
    </recommendedName>
    <alternativeName>
        <fullName evidence="8">Pantoate--beta-alanine ligase</fullName>
    </alternativeName>
    <alternativeName>
        <fullName evidence="8">Pantoate-activating enzyme</fullName>
    </alternativeName>
</protein>
<evidence type="ECO:0000256" key="8">
    <source>
        <dbReference type="HAMAP-Rule" id="MF_00158"/>
    </source>
</evidence>
<dbReference type="InterPro" id="IPR042176">
    <property type="entry name" value="Pantoate_ligase_C"/>
</dbReference>
<evidence type="ECO:0000256" key="5">
    <source>
        <dbReference type="ARBA" id="ARBA00022741"/>
    </source>
</evidence>
<accession>A0A832LWC2</accession>
<dbReference type="GO" id="GO:0004592">
    <property type="term" value="F:pantoate-beta-alanine ligase activity"/>
    <property type="evidence" value="ECO:0007669"/>
    <property type="project" value="UniProtKB-UniRule"/>
</dbReference>
<dbReference type="CDD" id="cd00560">
    <property type="entry name" value="PanC"/>
    <property type="match status" value="1"/>
</dbReference>
<comment type="catalytic activity">
    <reaction evidence="7 8">
        <text>(R)-pantoate + beta-alanine + ATP = (R)-pantothenate + AMP + diphosphate + H(+)</text>
        <dbReference type="Rhea" id="RHEA:10912"/>
        <dbReference type="ChEBI" id="CHEBI:15378"/>
        <dbReference type="ChEBI" id="CHEBI:15980"/>
        <dbReference type="ChEBI" id="CHEBI:29032"/>
        <dbReference type="ChEBI" id="CHEBI:30616"/>
        <dbReference type="ChEBI" id="CHEBI:33019"/>
        <dbReference type="ChEBI" id="CHEBI:57966"/>
        <dbReference type="ChEBI" id="CHEBI:456215"/>
        <dbReference type="EC" id="6.3.2.1"/>
    </reaction>
</comment>
<dbReference type="FunFam" id="3.40.50.620:FF:000013">
    <property type="entry name" value="Pantothenate synthetase"/>
    <property type="match status" value="1"/>
</dbReference>
<dbReference type="InterPro" id="IPR004821">
    <property type="entry name" value="Cyt_trans-like"/>
</dbReference>
<sequence length="285" mass="32713">MEVIKSIELIKERIREYKREGHTVALVPTMGYLHEGHLSLVRMAKNKADKVVVSIFVNPLQFGQEEDFKVYPRDLDRDAKLLEAEGVDLLFCPEAEEMYPDDFQTFVEVTKLSSGLCGAYRPGHFRGVATVVLKLFNIIKPDIAIFGEKDYQQLRIIQQMVKDLNLDVEILSHPIVRDFDGLALSSRNTYLNEEERRSALSLYQALKLAERLVLGGEKDPERIVKLVREYIENFPYTKVQYVEIVDPQTLERVSHIRGPVLLALAVFVGKTRLIDNRIIKPKEEG</sequence>
<dbReference type="AlphaFoldDB" id="A0A832LWC2"/>
<evidence type="ECO:0000313" key="9">
    <source>
        <dbReference type="EMBL" id="HGV55517.1"/>
    </source>
</evidence>
<evidence type="ECO:0000256" key="4">
    <source>
        <dbReference type="ARBA" id="ARBA00022655"/>
    </source>
</evidence>
<reference evidence="9" key="1">
    <citation type="journal article" date="2020" name="mSystems">
        <title>Genome- and Community-Level Interaction Insights into Carbon Utilization and Element Cycling Functions of Hydrothermarchaeota in Hydrothermal Sediment.</title>
        <authorList>
            <person name="Zhou Z."/>
            <person name="Liu Y."/>
            <person name="Xu W."/>
            <person name="Pan J."/>
            <person name="Luo Z.H."/>
            <person name="Li M."/>
        </authorList>
    </citation>
    <scope>NUCLEOTIDE SEQUENCE [LARGE SCALE GENOMIC DNA]</scope>
    <source>
        <strain evidence="9">SpSt-605</strain>
    </source>
</reference>
<comment type="similarity">
    <text evidence="2 8">Belongs to the pantothenate synthetase family.</text>
</comment>
<feature type="binding site" evidence="8">
    <location>
        <begin position="184"/>
        <end position="187"/>
    </location>
    <ligand>
        <name>ATP</name>
        <dbReference type="ChEBI" id="CHEBI:30616"/>
    </ligand>
</feature>
<evidence type="ECO:0000256" key="2">
    <source>
        <dbReference type="ARBA" id="ARBA00009256"/>
    </source>
</evidence>
<dbReference type="NCBIfam" id="TIGR00125">
    <property type="entry name" value="cyt_tran_rel"/>
    <property type="match status" value="1"/>
</dbReference>
<dbReference type="GO" id="GO:0015940">
    <property type="term" value="P:pantothenate biosynthetic process"/>
    <property type="evidence" value="ECO:0007669"/>
    <property type="project" value="UniProtKB-UniRule"/>
</dbReference>
<keyword evidence="3 8" id="KW-0436">Ligase</keyword>
<keyword evidence="8" id="KW-0963">Cytoplasm</keyword>
<gene>
    <name evidence="8" type="primary">panC</name>
    <name evidence="9" type="ORF">ENT73_05470</name>
</gene>
<feature type="binding site" evidence="8">
    <location>
        <position position="176"/>
    </location>
    <ligand>
        <name>ATP</name>
        <dbReference type="ChEBI" id="CHEBI:30616"/>
    </ligand>
</feature>
<dbReference type="FunFam" id="3.30.1300.10:FF:000001">
    <property type="entry name" value="Pantothenate synthetase"/>
    <property type="match status" value="1"/>
</dbReference>
<dbReference type="GO" id="GO:0005829">
    <property type="term" value="C:cytosol"/>
    <property type="evidence" value="ECO:0007669"/>
    <property type="project" value="TreeGrafter"/>
</dbReference>
<feature type="binding site" evidence="8">
    <location>
        <begin position="30"/>
        <end position="37"/>
    </location>
    <ligand>
        <name>ATP</name>
        <dbReference type="ChEBI" id="CHEBI:30616"/>
    </ligand>
</feature>
<keyword evidence="4 8" id="KW-0566">Pantothenate biosynthesis</keyword>
<evidence type="ECO:0000256" key="1">
    <source>
        <dbReference type="ARBA" id="ARBA00004990"/>
    </source>
</evidence>
<comment type="caution">
    <text evidence="9">The sequence shown here is derived from an EMBL/GenBank/DDBJ whole genome shotgun (WGS) entry which is preliminary data.</text>
</comment>